<reference evidence="1" key="1">
    <citation type="submission" date="2014-11" db="EMBL/GenBank/DDBJ databases">
        <authorList>
            <person name="Amaro Gonzalez C."/>
        </authorList>
    </citation>
    <scope>NUCLEOTIDE SEQUENCE</scope>
</reference>
<protein>
    <submittedName>
        <fullName evidence="1">Uncharacterized protein</fullName>
    </submittedName>
</protein>
<organism evidence="1">
    <name type="scientific">Anguilla anguilla</name>
    <name type="common">European freshwater eel</name>
    <name type="synonym">Muraena anguilla</name>
    <dbReference type="NCBI Taxonomy" id="7936"/>
    <lineage>
        <taxon>Eukaryota</taxon>
        <taxon>Metazoa</taxon>
        <taxon>Chordata</taxon>
        <taxon>Craniata</taxon>
        <taxon>Vertebrata</taxon>
        <taxon>Euteleostomi</taxon>
        <taxon>Actinopterygii</taxon>
        <taxon>Neopterygii</taxon>
        <taxon>Teleostei</taxon>
        <taxon>Anguilliformes</taxon>
        <taxon>Anguillidae</taxon>
        <taxon>Anguilla</taxon>
    </lineage>
</organism>
<evidence type="ECO:0000313" key="1">
    <source>
        <dbReference type="EMBL" id="JAI04099.1"/>
    </source>
</evidence>
<reference evidence="1" key="2">
    <citation type="journal article" date="2015" name="Fish Shellfish Immunol.">
        <title>Early steps in the European eel (Anguilla anguilla)-Vibrio vulnificus interaction in the gills: Role of the RtxA13 toxin.</title>
        <authorList>
            <person name="Callol A."/>
            <person name="Pajuelo D."/>
            <person name="Ebbesson L."/>
            <person name="Teles M."/>
            <person name="MacKenzie S."/>
            <person name="Amaro C."/>
        </authorList>
    </citation>
    <scope>NUCLEOTIDE SEQUENCE</scope>
</reference>
<name>A0A0E9XQX2_ANGAN</name>
<proteinExistence type="predicted"/>
<sequence length="14" mass="1638">MTSDDEDTNKESEH</sequence>
<dbReference type="EMBL" id="GBXM01004479">
    <property type="protein sequence ID" value="JAI04099.1"/>
    <property type="molecule type" value="Transcribed_RNA"/>
</dbReference>
<accession>A0A0E9XQX2</accession>